<feature type="domain" description="Glycosyl hydrolase family 36 C-terminal" evidence="8">
    <location>
        <begin position="650"/>
        <end position="727"/>
    </location>
</feature>
<proteinExistence type="inferred from homology"/>
<dbReference type="FunFam" id="3.20.20.70:FF:000118">
    <property type="entry name" value="Alpha-galactosidase"/>
    <property type="match status" value="1"/>
</dbReference>
<sequence>MINFDEKTKVFHLKNKYVSYLFAIEEGGLLSHLYYGPAIREYHGERFYPRVDRGFSGNLPKSMDRTYSKDDLLQEYSGNNTGDYRVPAITIHGKDGARLTDFRYNSHKVVAGKPALAGLPASYVKDNDEAETLEVTLKDTVLDVALVMSYTIYRDYPVVTRNVRVVNTSDYPIDIEKVASIQLDLPKNDQDYDLVYLPGQYAHERQMRRTSLNQGIFELSSRRNSSSHHMNPFAAIVDKSTDEFQGNALGVLLVYSGNHQFQIEKDQIDQVRLLAGINEFNFSWRLEAGEEFQTPEAITVFSTKGLNGMSQAFHHLLTNRVARGKYQYADRPIVINNWEATFFDFDDKKLDEVVKEAKPLGIEMFVLDDGWFGHRNDDNSSLGDWFVNTKKVNLKQVADQTHAAGMKFGLWFEPEMISVDSELYKKHPDWAIHEPGRGMTLSRNQLVLDFSRKEVVDNIFDQMCKILDTVDIDYIKWDFNRNLTEVFSVATTPEHEGEIGHRYILGLYDLLDRLTKRYPQILFEGCSGGGGRFDAGILYYMPQSWQSDDTDAADRMKIQYGTSLVYPTSAMTAHVSVSPNQQTGRDISFATRGAVAMSGVFGYELDLADLTANEKELVKQQIKFYKAHRHLIQYGDFYRLESPFEGGSKVAWEFVSPDKSEALLFTFRTHHTNRFEIYNTKMVALDSAKDYQDDVTKTTYGGDELMNVGLLSDPTDKGDYLSEIHYFKAK</sequence>
<dbReference type="InterPro" id="IPR031705">
    <property type="entry name" value="Glyco_hydro_36_C"/>
</dbReference>
<dbReference type="Pfam" id="PF02065">
    <property type="entry name" value="Melibiase"/>
    <property type="match status" value="1"/>
</dbReference>
<dbReference type="InterPro" id="IPR013780">
    <property type="entry name" value="Glyco_hydro_b"/>
</dbReference>
<dbReference type="InterPro" id="IPR017853">
    <property type="entry name" value="GH"/>
</dbReference>
<comment type="caution">
    <text evidence="10">The sequence shown here is derived from an EMBL/GenBank/DDBJ whole genome shotgun (WGS) entry which is preliminary data.</text>
</comment>
<comment type="catalytic activity">
    <reaction evidence="1 6">
        <text>Hydrolysis of terminal, non-reducing alpha-D-galactose residues in alpha-D-galactosides, including galactose oligosaccharides, galactomannans and galactolipids.</text>
        <dbReference type="EC" id="3.2.1.22"/>
    </reaction>
</comment>
<dbReference type="Pfam" id="PF16875">
    <property type="entry name" value="Glyco_hydro_36N"/>
    <property type="match status" value="1"/>
</dbReference>
<evidence type="ECO:0000256" key="1">
    <source>
        <dbReference type="ARBA" id="ARBA00001255"/>
    </source>
</evidence>
<keyword evidence="4 6" id="KW-0378">Hydrolase</keyword>
<dbReference type="PRINTS" id="PR00743">
    <property type="entry name" value="GLHYDRLASE36"/>
</dbReference>
<dbReference type="PANTHER" id="PTHR43053:SF3">
    <property type="entry name" value="ALPHA-GALACTOSIDASE C-RELATED"/>
    <property type="match status" value="1"/>
</dbReference>
<evidence type="ECO:0000313" key="10">
    <source>
        <dbReference type="EMBL" id="PMB83085.1"/>
    </source>
</evidence>
<dbReference type="PROSITE" id="PS00512">
    <property type="entry name" value="ALPHA_GALACTOSIDASE"/>
    <property type="match status" value="1"/>
</dbReference>
<feature type="active site" description="Nucleophile" evidence="7">
    <location>
        <position position="478"/>
    </location>
</feature>
<dbReference type="RefSeq" id="WP_104688187.1">
    <property type="nucleotide sequence ID" value="NZ_PNFV01000002.1"/>
</dbReference>
<dbReference type="Gene3D" id="2.60.40.1180">
    <property type="entry name" value="Golgi alpha-mannosidase II"/>
    <property type="match status" value="1"/>
</dbReference>
<dbReference type="PANTHER" id="PTHR43053">
    <property type="entry name" value="GLYCOSIDASE FAMILY 31"/>
    <property type="match status" value="1"/>
</dbReference>
<dbReference type="Pfam" id="PF16874">
    <property type="entry name" value="Glyco_hydro_36C"/>
    <property type="match status" value="1"/>
</dbReference>
<evidence type="ECO:0000256" key="6">
    <source>
        <dbReference type="PIRNR" id="PIRNR005536"/>
    </source>
</evidence>
<organism evidence="10 11">
    <name type="scientific">Limosilactobacillus pontis</name>
    <dbReference type="NCBI Taxonomy" id="35787"/>
    <lineage>
        <taxon>Bacteria</taxon>
        <taxon>Bacillati</taxon>
        <taxon>Bacillota</taxon>
        <taxon>Bacilli</taxon>
        <taxon>Lactobacillales</taxon>
        <taxon>Lactobacillaceae</taxon>
        <taxon>Limosilactobacillus</taxon>
    </lineage>
</organism>
<evidence type="ECO:0000256" key="3">
    <source>
        <dbReference type="ARBA" id="ARBA00012755"/>
    </source>
</evidence>
<keyword evidence="5 6" id="KW-0326">Glycosidase</keyword>
<evidence type="ECO:0000256" key="4">
    <source>
        <dbReference type="ARBA" id="ARBA00022801"/>
    </source>
</evidence>
<feature type="active site" description="Proton donor" evidence="7">
    <location>
        <position position="548"/>
    </location>
</feature>
<dbReference type="AlphaFoldDB" id="A0A2J6NP43"/>
<dbReference type="InterPro" id="IPR013785">
    <property type="entry name" value="Aldolase_TIM"/>
</dbReference>
<accession>A0A2J6NP43</accession>
<dbReference type="InterPro" id="IPR038417">
    <property type="entry name" value="Alpga-gal_N_sf"/>
</dbReference>
<protein>
    <recommendedName>
        <fullName evidence="3 6">Alpha-galactosidase</fullName>
        <ecNumber evidence="3 6">3.2.1.22</ecNumber>
    </recommendedName>
</protein>
<evidence type="ECO:0000313" key="11">
    <source>
        <dbReference type="Proteomes" id="UP000239920"/>
    </source>
</evidence>
<dbReference type="InterPro" id="IPR000111">
    <property type="entry name" value="Glyco_hydro_27/36_CS"/>
</dbReference>
<evidence type="ECO:0000256" key="2">
    <source>
        <dbReference type="ARBA" id="ARBA00006202"/>
    </source>
</evidence>
<feature type="domain" description="Glycosyl hydrolase family 36 N-terminal" evidence="9">
    <location>
        <begin position="28"/>
        <end position="287"/>
    </location>
</feature>
<dbReference type="InterPro" id="IPR050985">
    <property type="entry name" value="Alpha-glycosidase_related"/>
</dbReference>
<dbReference type="PIRSF" id="PIRSF005536">
    <property type="entry name" value="Agal"/>
    <property type="match status" value="1"/>
</dbReference>
<evidence type="ECO:0000256" key="5">
    <source>
        <dbReference type="ARBA" id="ARBA00023295"/>
    </source>
</evidence>
<name>A0A2J6NP43_9LACO</name>
<dbReference type="InterPro" id="IPR002252">
    <property type="entry name" value="Glyco_hydro_36"/>
</dbReference>
<dbReference type="EC" id="3.2.1.22" evidence="3 6"/>
<comment type="similarity">
    <text evidence="2">Belongs to the glycosyl hydrolase 36 family.</text>
</comment>
<dbReference type="Gene3D" id="3.20.20.70">
    <property type="entry name" value="Aldolase class I"/>
    <property type="match status" value="1"/>
</dbReference>
<reference evidence="10 11" key="1">
    <citation type="submission" date="2017-09" db="EMBL/GenBank/DDBJ databases">
        <title>Bacterial strain isolated from the female urinary microbiota.</title>
        <authorList>
            <person name="Thomas-White K."/>
            <person name="Kumar N."/>
            <person name="Forster S."/>
            <person name="Putonti C."/>
            <person name="Lawley T."/>
            <person name="Wolfe A.J."/>
        </authorList>
    </citation>
    <scope>NUCLEOTIDE SEQUENCE [LARGE SCALE GENOMIC DNA]</scope>
    <source>
        <strain evidence="10 11">UMB0683</strain>
    </source>
</reference>
<dbReference type="OrthoDB" id="9758822at2"/>
<gene>
    <name evidence="10" type="ORF">CK797_02245</name>
</gene>
<dbReference type="Proteomes" id="UP000239920">
    <property type="component" value="Unassembled WGS sequence"/>
</dbReference>
<dbReference type="GO" id="GO:0016052">
    <property type="term" value="P:carbohydrate catabolic process"/>
    <property type="evidence" value="ECO:0007669"/>
    <property type="project" value="InterPro"/>
</dbReference>
<evidence type="ECO:0000256" key="7">
    <source>
        <dbReference type="PIRSR" id="PIRSR005536-1"/>
    </source>
</evidence>
<evidence type="ECO:0000259" key="8">
    <source>
        <dbReference type="Pfam" id="PF16874"/>
    </source>
</evidence>
<dbReference type="EMBL" id="PNFV01000002">
    <property type="protein sequence ID" value="PMB83085.1"/>
    <property type="molecule type" value="Genomic_DNA"/>
</dbReference>
<dbReference type="InterPro" id="IPR031704">
    <property type="entry name" value="Glyco_hydro_36_N"/>
</dbReference>
<dbReference type="SUPFAM" id="SSF51445">
    <property type="entry name" value="(Trans)glycosidases"/>
    <property type="match status" value="1"/>
</dbReference>
<evidence type="ECO:0000259" key="9">
    <source>
        <dbReference type="Pfam" id="PF16875"/>
    </source>
</evidence>
<dbReference type="CDD" id="cd14791">
    <property type="entry name" value="GH36"/>
    <property type="match status" value="1"/>
</dbReference>
<dbReference type="GO" id="GO:0004557">
    <property type="term" value="F:alpha-galactosidase activity"/>
    <property type="evidence" value="ECO:0007669"/>
    <property type="project" value="UniProtKB-UniRule"/>
</dbReference>
<dbReference type="Gene3D" id="2.70.98.60">
    <property type="entry name" value="alpha-galactosidase from lactobacil brevis"/>
    <property type="match status" value="1"/>
</dbReference>